<proteinExistence type="predicted"/>
<dbReference type="RefSeq" id="WP_166667856.1">
    <property type="nucleotide sequence ID" value="NZ_SOEG01000002.1"/>
</dbReference>
<protein>
    <recommendedName>
        <fullName evidence="3">Ribosomal protein L29</fullName>
    </recommendedName>
</protein>
<comment type="caution">
    <text evidence="1">The sequence shown here is derived from an EMBL/GenBank/DDBJ whole genome shotgun (WGS) entry which is preliminary data.</text>
</comment>
<organism evidence="1 2">
    <name type="scientific">Orenia marismortui</name>
    <dbReference type="NCBI Taxonomy" id="46469"/>
    <lineage>
        <taxon>Bacteria</taxon>
        <taxon>Bacillati</taxon>
        <taxon>Bacillota</taxon>
        <taxon>Clostridia</taxon>
        <taxon>Halanaerobiales</taxon>
        <taxon>Halobacteroidaceae</taxon>
        <taxon>Orenia</taxon>
    </lineage>
</organism>
<dbReference type="Proteomes" id="UP000295832">
    <property type="component" value="Unassembled WGS sequence"/>
</dbReference>
<keyword evidence="2" id="KW-1185">Reference proteome</keyword>
<dbReference type="AlphaFoldDB" id="A0A4V3H006"/>
<name>A0A4V3H006_9FIRM</name>
<evidence type="ECO:0000313" key="1">
    <source>
        <dbReference type="EMBL" id="TDX58869.1"/>
    </source>
</evidence>
<evidence type="ECO:0000313" key="2">
    <source>
        <dbReference type="Proteomes" id="UP000295832"/>
    </source>
</evidence>
<dbReference type="EMBL" id="SOEG01000002">
    <property type="protein sequence ID" value="TDX58869.1"/>
    <property type="molecule type" value="Genomic_DNA"/>
</dbReference>
<sequence length="47" mass="5731">MLRKETLHNIETLIKELTWQKKNSKNHKEKFKLTARIKQLKLLTKNN</sequence>
<accession>A0A4V3H006</accession>
<reference evidence="1 2" key="1">
    <citation type="submission" date="2019-03" db="EMBL/GenBank/DDBJ databases">
        <title>Subsurface microbial communities from deep shales in Ohio and West Virginia, USA.</title>
        <authorList>
            <person name="Wrighton K."/>
        </authorList>
    </citation>
    <scope>NUCLEOTIDE SEQUENCE [LARGE SCALE GENOMIC DNA]</scope>
    <source>
        <strain evidence="1 2">MSL 6dP</strain>
    </source>
</reference>
<gene>
    <name evidence="1" type="ORF">C7959_1027</name>
</gene>
<evidence type="ECO:0008006" key="3">
    <source>
        <dbReference type="Google" id="ProtNLM"/>
    </source>
</evidence>